<feature type="transmembrane region" description="Helical" evidence="1">
    <location>
        <begin position="21"/>
        <end position="50"/>
    </location>
</feature>
<evidence type="ECO:0000256" key="1">
    <source>
        <dbReference type="SAM" id="Phobius"/>
    </source>
</evidence>
<proteinExistence type="predicted"/>
<dbReference type="EMBL" id="PKOZ01000057">
    <property type="protein sequence ID" value="PQD93613.1"/>
    <property type="molecule type" value="Genomic_DNA"/>
</dbReference>
<name>A0A2S7MV01_9BACI</name>
<gene>
    <name evidence="2" type="ORF">CYL18_19055</name>
</gene>
<accession>A0A2S7MV01</accession>
<keyword evidence="3" id="KW-1185">Reference proteome</keyword>
<keyword evidence="1" id="KW-0472">Membrane</keyword>
<keyword evidence="1" id="KW-1133">Transmembrane helix</keyword>
<dbReference type="RefSeq" id="WP_104851030.1">
    <property type="nucleotide sequence ID" value="NZ_PKOZ01000057.1"/>
</dbReference>
<sequence length="90" mass="10107">MENQLKLIRKANMNFYKTTGFVFIVMSGFIYTLERGFSLISSSIIQAGFFSGTMTGEIPEVEASSFFNNFFVPLFLVIGVALIIYGVKKK</sequence>
<dbReference type="OrthoDB" id="2943279at2"/>
<keyword evidence="1" id="KW-0812">Transmembrane</keyword>
<organism evidence="2 3">
    <name type="scientific">Pradoshia eiseniae</name>
    <dbReference type="NCBI Taxonomy" id="2064768"/>
    <lineage>
        <taxon>Bacteria</taxon>
        <taxon>Bacillati</taxon>
        <taxon>Bacillota</taxon>
        <taxon>Bacilli</taxon>
        <taxon>Bacillales</taxon>
        <taxon>Bacillaceae</taxon>
        <taxon>Pradoshia</taxon>
    </lineage>
</organism>
<dbReference type="AlphaFoldDB" id="A0A2S7MV01"/>
<comment type="caution">
    <text evidence="2">The sequence shown here is derived from an EMBL/GenBank/DDBJ whole genome shotgun (WGS) entry which is preliminary data.</text>
</comment>
<protein>
    <submittedName>
        <fullName evidence="2">Uncharacterized protein</fullName>
    </submittedName>
</protein>
<dbReference type="Proteomes" id="UP000239663">
    <property type="component" value="Unassembled WGS sequence"/>
</dbReference>
<evidence type="ECO:0000313" key="2">
    <source>
        <dbReference type="EMBL" id="PQD93613.1"/>
    </source>
</evidence>
<evidence type="ECO:0000313" key="3">
    <source>
        <dbReference type="Proteomes" id="UP000239663"/>
    </source>
</evidence>
<reference evidence="2 3" key="1">
    <citation type="submission" date="2017-12" db="EMBL/GenBank/DDBJ databases">
        <title>Taxonomic description and draft genome of Pradoshia cofamensis Gen. nov., sp. nov., a thermotolerant bacillale isolated from anterior gut of earthworm Eisenia fetida.</title>
        <authorList>
            <person name="Saha T."/>
            <person name="Chakraborty R."/>
        </authorList>
    </citation>
    <scope>NUCLEOTIDE SEQUENCE [LARGE SCALE GENOMIC DNA]</scope>
    <source>
        <strain evidence="2 3">EAG3</strain>
    </source>
</reference>
<feature type="transmembrane region" description="Helical" evidence="1">
    <location>
        <begin position="70"/>
        <end position="87"/>
    </location>
</feature>